<feature type="compositionally biased region" description="Basic and acidic residues" evidence="1">
    <location>
        <begin position="974"/>
        <end position="985"/>
    </location>
</feature>
<feature type="region of interest" description="Disordered" evidence="1">
    <location>
        <begin position="190"/>
        <end position="219"/>
    </location>
</feature>
<feature type="compositionally biased region" description="Polar residues" evidence="1">
    <location>
        <begin position="808"/>
        <end position="818"/>
    </location>
</feature>
<feature type="compositionally biased region" description="Basic and acidic residues" evidence="1">
    <location>
        <begin position="819"/>
        <end position="828"/>
    </location>
</feature>
<gene>
    <name evidence="3 4" type="primary">LOC6901816</name>
</gene>
<feature type="compositionally biased region" description="Basic and acidic residues" evidence="1">
    <location>
        <begin position="795"/>
        <end position="807"/>
    </location>
</feature>
<feature type="compositionally biased region" description="Polar residues" evidence="1">
    <location>
        <begin position="54"/>
        <end position="68"/>
    </location>
</feature>
<feature type="compositionally biased region" description="Basic and acidic residues" evidence="1">
    <location>
        <begin position="1104"/>
        <end position="1115"/>
    </location>
</feature>
<organism evidence="2 3">
    <name type="scientific">Drosophila pseudoobscura pseudoobscura</name>
    <name type="common">Fruit fly</name>
    <dbReference type="NCBI Taxonomy" id="46245"/>
    <lineage>
        <taxon>Eukaryota</taxon>
        <taxon>Metazoa</taxon>
        <taxon>Ecdysozoa</taxon>
        <taxon>Arthropoda</taxon>
        <taxon>Hexapoda</taxon>
        <taxon>Insecta</taxon>
        <taxon>Pterygota</taxon>
        <taxon>Neoptera</taxon>
        <taxon>Endopterygota</taxon>
        <taxon>Diptera</taxon>
        <taxon>Brachycera</taxon>
        <taxon>Muscomorpha</taxon>
        <taxon>Ephydroidea</taxon>
        <taxon>Drosophilidae</taxon>
        <taxon>Drosophila</taxon>
        <taxon>Sophophora</taxon>
    </lineage>
</organism>
<dbReference type="Proteomes" id="UP000001819">
    <property type="component" value="Chromosome X"/>
</dbReference>
<feature type="compositionally biased region" description="Low complexity" evidence="1">
    <location>
        <begin position="676"/>
        <end position="685"/>
    </location>
</feature>
<dbReference type="KEGG" id="dpo:6901816"/>
<keyword evidence="2" id="KW-1185">Reference proteome</keyword>
<feature type="region of interest" description="Disordered" evidence="1">
    <location>
        <begin position="53"/>
        <end position="137"/>
    </location>
</feature>
<dbReference type="ExpressionAtlas" id="A0A6I8W523">
    <property type="expression patterns" value="baseline"/>
</dbReference>
<feature type="region of interest" description="Disordered" evidence="1">
    <location>
        <begin position="1"/>
        <end position="35"/>
    </location>
</feature>
<evidence type="ECO:0000313" key="4">
    <source>
        <dbReference type="RefSeq" id="XP_033238434.1"/>
    </source>
</evidence>
<feature type="compositionally biased region" description="Basic and acidic residues" evidence="1">
    <location>
        <begin position="873"/>
        <end position="884"/>
    </location>
</feature>
<feature type="compositionally biased region" description="Basic and acidic residues" evidence="1">
    <location>
        <begin position="1051"/>
        <end position="1062"/>
    </location>
</feature>
<feature type="compositionally biased region" description="Polar residues" evidence="1">
    <location>
        <begin position="112"/>
        <end position="126"/>
    </location>
</feature>
<feature type="compositionally biased region" description="Basic and acidic residues" evidence="1">
    <location>
        <begin position="950"/>
        <end position="961"/>
    </location>
</feature>
<evidence type="ECO:0000313" key="3">
    <source>
        <dbReference type="RefSeq" id="XP_033238433.1"/>
    </source>
</evidence>
<feature type="region of interest" description="Disordered" evidence="1">
    <location>
        <begin position="460"/>
        <end position="502"/>
    </location>
</feature>
<reference evidence="3 4" key="1">
    <citation type="submission" date="2025-04" db="UniProtKB">
        <authorList>
            <consortium name="RefSeq"/>
        </authorList>
    </citation>
    <scope>IDENTIFICATION</scope>
    <source>
        <strain evidence="3 4">MV-25-SWS-2005</strain>
        <tissue evidence="3 4">Whole body</tissue>
    </source>
</reference>
<feature type="compositionally biased region" description="Basic and acidic residues" evidence="1">
    <location>
        <begin position="1125"/>
        <end position="1140"/>
    </location>
</feature>
<feature type="compositionally biased region" description="Polar residues" evidence="1">
    <location>
        <begin position="190"/>
        <end position="206"/>
    </location>
</feature>
<feature type="compositionally biased region" description="Low complexity" evidence="1">
    <location>
        <begin position="771"/>
        <end position="781"/>
    </location>
</feature>
<feature type="region of interest" description="Disordered" evidence="1">
    <location>
        <begin position="419"/>
        <end position="443"/>
    </location>
</feature>
<feature type="compositionally biased region" description="Polar residues" evidence="1">
    <location>
        <begin position="700"/>
        <end position="712"/>
    </location>
</feature>
<evidence type="ECO:0000256" key="1">
    <source>
        <dbReference type="SAM" id="MobiDB-lite"/>
    </source>
</evidence>
<dbReference type="RefSeq" id="XP_033238433.1">
    <property type="nucleotide sequence ID" value="XM_033382542.1"/>
</dbReference>
<name>A0A6I8W523_DROPS</name>
<protein>
    <submittedName>
        <fullName evidence="3 4">Uncharacterized protein isoform X1</fullName>
    </submittedName>
</protein>
<feature type="compositionally biased region" description="Basic and acidic residues" evidence="1">
    <location>
        <begin position="897"/>
        <end position="908"/>
    </location>
</feature>
<feature type="compositionally biased region" description="Low complexity" evidence="1">
    <location>
        <begin position="740"/>
        <end position="752"/>
    </location>
</feature>
<proteinExistence type="predicted"/>
<dbReference type="RefSeq" id="XP_033238434.1">
    <property type="nucleotide sequence ID" value="XM_033382543.1"/>
</dbReference>
<feature type="compositionally biased region" description="Basic residues" evidence="1">
    <location>
        <begin position="489"/>
        <end position="502"/>
    </location>
</feature>
<feature type="compositionally biased region" description="Basic and acidic residues" evidence="1">
    <location>
        <begin position="469"/>
        <end position="486"/>
    </location>
</feature>
<feature type="compositionally biased region" description="Basic and acidic residues" evidence="1">
    <location>
        <begin position="1027"/>
        <end position="1038"/>
    </location>
</feature>
<evidence type="ECO:0000313" key="2">
    <source>
        <dbReference type="Proteomes" id="UP000001819"/>
    </source>
</evidence>
<feature type="region of interest" description="Disordered" evidence="1">
    <location>
        <begin position="652"/>
        <end position="1155"/>
    </location>
</feature>
<accession>A0A6I8W523</accession>
<sequence>MKPVRSFLKVPDMNQRTSEEEEVSQQDERTARMMGGEMSTQAYLEELKWPMENLSMQQQQKPSVQDQTQARKRMCAHRSSCGMHRSYHPGDYLAKQPHQCQKYQKNIDRSPGKQQQPSQDSPTMTASSISSSSKAMDVLFRRPSRRNVSFLMENPEPSNTAVGQPSSCWSSTDEANFVENIDEPEQNFPQCNQSQKRAPISKTTDVLSPRPHHYSPQKPKMLYKNTDVIDFDNDLKGLDKKSSYKYMEYAPKLCQSLPHQTNQNIFHKHKQELYQMMSPSREKVGKQQAKHIQLSPPHQYSCILEPHKWGREIGGELLAKNSDILTSPSLSEISEKNCEDSTVKRKRYNKFGRCSDENGTNSTSTRSTVITVKSRDELRSMVRDELCALVQNEIEIHSVFGELSDTVVSHLKDYLCGQSTTDNVPPPKSQYKDSHCTNAPKNSAIDNVLDTKKQESYQTQKKASFGKGIPKDHTQRTSQDLIKEQTQKSYRRASYHKNQKQHSYRTFKLEAKQKQPPNQQLSYFPSFACFSDTPEDDSEESNFEVDKKTLNKLMEGSPKHKLKHTLSGDENDVFSISSSNSVSTSISAKSGNELRAMIWDEMELRSVDVEENVSIFLDLSQPTDDGNQDMKETMSKHPNIASLPNLAIDVDAPTTDSFKGSKPYHRSVSVQRSSDQADFAPQQQQQDDRNHPQQSKTYRKNYQSSAKQQQVQKNKDRYPRPSPTSFQHHSEEQYPKTTYNNSPNQHQNPSQEQRQHSQQPYDDQTEENPVKMMQYKQQTKYQNHKTTKKHSHGNRHSENQTEDDRQNPSKMMQQNLQTEYEKAPKMDPYEDQQPTPDQFKQKPPEQYRVSAYHKSTEKHSHGSSQNMQHYSRKVYDEQPPKSPDKMMQQNLQTEYQKALKKEPYEDHPQQPTPDQFKQKPPEQYRVSPSHKSTEKHSHGSSQNMQHYSRKVYDEQPPKSPDKMMQQNLQTEYQKALKKEPYEDHPQQPTPDQFKQKPPEQYRVSPSHKSTEKHSHGSSQNMQHYSRKVYDEQPPKSPDKMMQQNLPTEYQKAPKKEPYEDHPQQPTPDQFKQKPPEQYRVSAYHKSTEKHSHGSSQNMQHYSRKVYDEQPPKSPDKMMQQNLPKEYQKAPKKDPYEDHPQKPCQDLLSDAPEDDSDNNFMEYYGEGSPKYRAKHTLSGDEHDVFSMASSNSVSTSISAMSGNELRAMIWDEMELQSVDVEENVPIFLELSQPRDDGNQDMKETMSKHPNIASLPNLAIDVDAPTTESFKGSKTDELPQVECKMSIDDLVNCKVITPMIMKIHNKYMTSMQDAMQLMKYLETVPRLVGQIYKDNITLEKRKL</sequence>
<feature type="compositionally biased region" description="Basic residues" evidence="1">
    <location>
        <begin position="782"/>
        <end position="794"/>
    </location>
</feature>